<evidence type="ECO:0000313" key="5">
    <source>
        <dbReference type="EMBL" id="TFF67704.1"/>
    </source>
</evidence>
<evidence type="ECO:0000256" key="4">
    <source>
        <dbReference type="ARBA" id="ARBA00048574"/>
    </source>
</evidence>
<evidence type="ECO:0000256" key="1">
    <source>
        <dbReference type="ARBA" id="ARBA00012524"/>
    </source>
</evidence>
<sequence>MSINKVFDGIPVSLGEILDAREKRQKFQYQLMTQYPEYSLLSITLNIPGEIKNSKFLVNFFNTEVNIILDLFKNIIIQKFILNKSTGNEAYIILKIDPLVLKKKLIEFEESNTKRRILDLDVLFLKNEMVNVVSRKDFNLPSRKCIICEENAKICGRSRKHTVKEMQKKISKLINS</sequence>
<dbReference type="GO" id="GO:0051191">
    <property type="term" value="P:prosthetic group biosynthetic process"/>
    <property type="evidence" value="ECO:0007669"/>
    <property type="project" value="InterPro"/>
</dbReference>
<keyword evidence="6" id="KW-1185">Reference proteome</keyword>
<protein>
    <recommendedName>
        <fullName evidence="1">citrate lyase holo-[acyl-carrier protein] synthase</fullName>
        <ecNumber evidence="1">2.7.7.61</ecNumber>
    </recommendedName>
</protein>
<comment type="caution">
    <text evidence="5">The sequence shown here is derived from an EMBL/GenBank/DDBJ whole genome shotgun (WGS) entry which is preliminary data.</text>
</comment>
<dbReference type="GO" id="GO:0050519">
    <property type="term" value="F:holo-citrate lyase synthase activity"/>
    <property type="evidence" value="ECO:0007669"/>
    <property type="project" value="UniProtKB-EC"/>
</dbReference>
<dbReference type="NCBIfam" id="NF002383">
    <property type="entry name" value="PRK01392.1"/>
    <property type="match status" value="1"/>
</dbReference>
<dbReference type="AlphaFoldDB" id="A0A4R9C385"/>
<dbReference type="GO" id="GO:0016829">
    <property type="term" value="F:lyase activity"/>
    <property type="evidence" value="ECO:0007669"/>
    <property type="project" value="UniProtKB-KW"/>
</dbReference>
<accession>A0A4R9C385</accession>
<gene>
    <name evidence="5" type="primary">citX</name>
    <name evidence="5" type="ORF">EQF91_00465</name>
</gene>
<organism evidence="5 6">
    <name type="scientific">Helcococcus ovis</name>
    <dbReference type="NCBI Taxonomy" id="72026"/>
    <lineage>
        <taxon>Bacteria</taxon>
        <taxon>Bacillati</taxon>
        <taxon>Bacillota</taxon>
        <taxon>Tissierellia</taxon>
        <taxon>Tissierellales</taxon>
        <taxon>Peptoniphilaceae</taxon>
        <taxon>Helcococcus</taxon>
    </lineage>
</organism>
<dbReference type="EMBL" id="SCFR01000001">
    <property type="protein sequence ID" value="TFF67704.1"/>
    <property type="molecule type" value="Genomic_DNA"/>
</dbReference>
<evidence type="ECO:0000313" key="6">
    <source>
        <dbReference type="Proteomes" id="UP000297454"/>
    </source>
</evidence>
<comment type="catalytic activity">
    <reaction evidence="4">
        <text>apo-[citrate lyase ACP] + 2'-(5''-triphospho-alpha-D-ribosyl)-3'-dephospho-CoA = holo-[citrate lyase ACP] + diphosphate</text>
        <dbReference type="Rhea" id="RHEA:16333"/>
        <dbReference type="Rhea" id="RHEA-COMP:10157"/>
        <dbReference type="Rhea" id="RHEA-COMP:10158"/>
        <dbReference type="ChEBI" id="CHEBI:29999"/>
        <dbReference type="ChEBI" id="CHEBI:33019"/>
        <dbReference type="ChEBI" id="CHEBI:61378"/>
        <dbReference type="ChEBI" id="CHEBI:82683"/>
        <dbReference type="EC" id="2.7.7.61"/>
    </reaction>
</comment>
<name>A0A4R9C385_9FIRM</name>
<keyword evidence="5" id="KW-0456">Lyase</keyword>
<dbReference type="InterPro" id="IPR005551">
    <property type="entry name" value="CitX"/>
</dbReference>
<dbReference type="EC" id="2.7.7.61" evidence="1"/>
<keyword evidence="2 5" id="KW-0808">Transferase</keyword>
<keyword evidence="3 5" id="KW-0548">Nucleotidyltransferase</keyword>
<reference evidence="5 6" key="1">
    <citation type="submission" date="2019-01" db="EMBL/GenBank/DDBJ databases">
        <title>Draft Genome Sequences of Helcococcus ovis Strains Isolated from the Uterus and Vagina of Dairy Cows with Metritis.</title>
        <authorList>
            <person name="Cunha F."/>
            <person name="Jeon S.J."/>
            <person name="Kutzer P."/>
            <person name="Galvao K.N."/>
        </authorList>
    </citation>
    <scope>NUCLEOTIDE SEQUENCE [LARGE SCALE GENOMIC DNA]</scope>
    <source>
        <strain evidence="5 6">KG-37</strain>
    </source>
</reference>
<dbReference type="NCBIfam" id="TIGR03124">
    <property type="entry name" value="citrate_citX"/>
    <property type="match status" value="1"/>
</dbReference>
<dbReference type="Pfam" id="PF03802">
    <property type="entry name" value="CitX"/>
    <property type="match status" value="1"/>
</dbReference>
<evidence type="ECO:0000256" key="3">
    <source>
        <dbReference type="ARBA" id="ARBA00022695"/>
    </source>
</evidence>
<dbReference type="RefSeq" id="WP_134744067.1">
    <property type="nucleotide sequence ID" value="NZ_CP119762.1"/>
</dbReference>
<proteinExistence type="predicted"/>
<evidence type="ECO:0000256" key="2">
    <source>
        <dbReference type="ARBA" id="ARBA00022679"/>
    </source>
</evidence>
<dbReference type="Proteomes" id="UP000297454">
    <property type="component" value="Unassembled WGS sequence"/>
</dbReference>